<gene>
    <name evidence="4" type="ORF">HEB29_005552</name>
    <name evidence="3" type="ORF">Sfulv_58900</name>
</gene>
<keyword evidence="1" id="KW-0723">Serine/threonine-protein kinase</keyword>
<keyword evidence="1" id="KW-0418">Kinase</keyword>
<proteinExistence type="predicted"/>
<dbReference type="Proteomes" id="UP000530403">
    <property type="component" value="Unassembled WGS sequence"/>
</dbReference>
<protein>
    <submittedName>
        <fullName evidence="4">Anti-sigma regulatory factor (Ser/Thr protein kinase)</fullName>
    </submittedName>
</protein>
<dbReference type="EMBL" id="JACCCF010000001">
    <property type="protein sequence ID" value="NYE44541.1"/>
    <property type="molecule type" value="Genomic_DNA"/>
</dbReference>
<dbReference type="EMBL" id="BLWC01000001">
    <property type="protein sequence ID" value="GFN01080.1"/>
    <property type="molecule type" value="Genomic_DNA"/>
</dbReference>
<dbReference type="Gene3D" id="3.30.565.10">
    <property type="entry name" value="Histidine kinase-like ATPase, C-terminal domain"/>
    <property type="match status" value="1"/>
</dbReference>
<evidence type="ECO:0000313" key="5">
    <source>
        <dbReference type="Proteomes" id="UP000498980"/>
    </source>
</evidence>
<evidence type="ECO:0000313" key="3">
    <source>
        <dbReference type="EMBL" id="GFN01080.1"/>
    </source>
</evidence>
<dbReference type="Proteomes" id="UP000498980">
    <property type="component" value="Unassembled WGS sequence"/>
</dbReference>
<dbReference type="InterPro" id="IPR003594">
    <property type="entry name" value="HATPase_dom"/>
</dbReference>
<keyword evidence="5" id="KW-1185">Reference proteome</keyword>
<evidence type="ECO:0000313" key="6">
    <source>
        <dbReference type="Proteomes" id="UP000530403"/>
    </source>
</evidence>
<reference evidence="4 6" key="2">
    <citation type="submission" date="2020-07" db="EMBL/GenBank/DDBJ databases">
        <title>Sequencing the genomes of 1000 actinobacteria strains.</title>
        <authorList>
            <person name="Klenk H.-P."/>
        </authorList>
    </citation>
    <scope>NUCLEOTIDE SEQUENCE [LARGE SCALE GENOMIC DNA]</scope>
    <source>
        <strain evidence="4 6">DSM 41455</strain>
    </source>
</reference>
<dbReference type="RefSeq" id="WP_173317208.1">
    <property type="nucleotide sequence ID" value="NZ_BAAAUE010000022.1"/>
</dbReference>
<accession>A0A7J0CF06</accession>
<evidence type="ECO:0000256" key="1">
    <source>
        <dbReference type="ARBA" id="ARBA00022527"/>
    </source>
</evidence>
<dbReference type="InterPro" id="IPR050267">
    <property type="entry name" value="Anti-sigma-factor_SerPK"/>
</dbReference>
<reference evidence="3 5" key="1">
    <citation type="submission" date="2020-05" db="EMBL/GenBank/DDBJ databases">
        <title>Whole genome shotgun sequence of Streptomyces fulvorobeus NBRC 15897.</title>
        <authorList>
            <person name="Komaki H."/>
            <person name="Tamura T."/>
        </authorList>
    </citation>
    <scope>NUCLEOTIDE SEQUENCE [LARGE SCALE GENOMIC DNA]</scope>
    <source>
        <strain evidence="3 5">NBRC 15897</strain>
    </source>
</reference>
<dbReference type="InterPro" id="IPR036890">
    <property type="entry name" value="HATPase_C_sf"/>
</dbReference>
<dbReference type="PANTHER" id="PTHR35526">
    <property type="entry name" value="ANTI-SIGMA-F FACTOR RSBW-RELATED"/>
    <property type="match status" value="1"/>
</dbReference>
<comment type="caution">
    <text evidence="3">The sequence shown here is derived from an EMBL/GenBank/DDBJ whole genome shotgun (WGS) entry which is preliminary data.</text>
</comment>
<organism evidence="3 5">
    <name type="scientific">Streptomyces fulvorobeus</name>
    <dbReference type="NCBI Taxonomy" id="284028"/>
    <lineage>
        <taxon>Bacteria</taxon>
        <taxon>Bacillati</taxon>
        <taxon>Actinomycetota</taxon>
        <taxon>Actinomycetes</taxon>
        <taxon>Kitasatosporales</taxon>
        <taxon>Streptomycetaceae</taxon>
        <taxon>Streptomyces</taxon>
    </lineage>
</organism>
<dbReference type="CDD" id="cd16936">
    <property type="entry name" value="HATPase_RsbW-like"/>
    <property type="match status" value="1"/>
</dbReference>
<sequence length="134" mass="14156">MNANMQRHIDLDGTAQAPAQARETTTRFLAEAERIRGCPAGQNTLHAVLLVASELVSNAVRHAPGPCSLCLTLHDGGVLIEVSDTSPVSPRLRAPDITGRFGGWGLQMVNRLAGELETVPGPGDGKTVGARLPW</sequence>
<dbReference type="Pfam" id="PF13581">
    <property type="entry name" value="HATPase_c_2"/>
    <property type="match status" value="1"/>
</dbReference>
<feature type="domain" description="Histidine kinase/HSP90-like ATPase" evidence="2">
    <location>
        <begin position="17"/>
        <end position="121"/>
    </location>
</feature>
<dbReference type="SUPFAM" id="SSF55874">
    <property type="entry name" value="ATPase domain of HSP90 chaperone/DNA topoisomerase II/histidine kinase"/>
    <property type="match status" value="1"/>
</dbReference>
<evidence type="ECO:0000313" key="4">
    <source>
        <dbReference type="EMBL" id="NYE44541.1"/>
    </source>
</evidence>
<evidence type="ECO:0000259" key="2">
    <source>
        <dbReference type="Pfam" id="PF13581"/>
    </source>
</evidence>
<keyword evidence="1" id="KW-0808">Transferase</keyword>
<name>A0A7J0CF06_9ACTN</name>
<dbReference type="PANTHER" id="PTHR35526:SF3">
    <property type="entry name" value="ANTI-SIGMA-F FACTOR RSBW"/>
    <property type="match status" value="1"/>
</dbReference>
<dbReference type="GO" id="GO:0004674">
    <property type="term" value="F:protein serine/threonine kinase activity"/>
    <property type="evidence" value="ECO:0007669"/>
    <property type="project" value="UniProtKB-KW"/>
</dbReference>
<dbReference type="AlphaFoldDB" id="A0A7J0CF06"/>